<dbReference type="InterPro" id="IPR002577">
    <property type="entry name" value="HTH_HxlR"/>
</dbReference>
<evidence type="ECO:0000256" key="3">
    <source>
        <dbReference type="ARBA" id="ARBA00023163"/>
    </source>
</evidence>
<evidence type="ECO:0000313" key="6">
    <source>
        <dbReference type="Proteomes" id="UP001595701"/>
    </source>
</evidence>
<evidence type="ECO:0000313" key="5">
    <source>
        <dbReference type="EMBL" id="MFC3578108.1"/>
    </source>
</evidence>
<keyword evidence="6" id="KW-1185">Reference proteome</keyword>
<keyword evidence="2" id="KW-0238">DNA-binding</keyword>
<evidence type="ECO:0000256" key="1">
    <source>
        <dbReference type="ARBA" id="ARBA00023015"/>
    </source>
</evidence>
<dbReference type="RefSeq" id="WP_310773310.1">
    <property type="nucleotide sequence ID" value="NZ_JBHRWR010000043.1"/>
</dbReference>
<dbReference type="EMBL" id="JBHRWR010000043">
    <property type="protein sequence ID" value="MFC3578108.1"/>
    <property type="molecule type" value="Genomic_DNA"/>
</dbReference>
<name>A0ABV7SN14_9ACTN</name>
<gene>
    <name evidence="5" type="ORF">ACFOZ0_33610</name>
</gene>
<dbReference type="Pfam" id="PF01638">
    <property type="entry name" value="HxlR"/>
    <property type="match status" value="1"/>
</dbReference>
<dbReference type="PANTHER" id="PTHR33204">
    <property type="entry name" value="TRANSCRIPTIONAL REGULATOR, MARR FAMILY"/>
    <property type="match status" value="1"/>
</dbReference>
<sequence>MSLASLENAMTDSQEPEVPPLIGALIRAFALLGKRWSGLVLTALAKGPTEFAEVRKQVPGISDRMLTERLRELADAGLVVRTVHHGSPTRSQYALTDHGNAFLFPLASLGVWAEEHLPPMT</sequence>
<proteinExistence type="predicted"/>
<dbReference type="Gene3D" id="1.10.10.10">
    <property type="entry name" value="Winged helix-like DNA-binding domain superfamily/Winged helix DNA-binding domain"/>
    <property type="match status" value="1"/>
</dbReference>
<dbReference type="InterPro" id="IPR036388">
    <property type="entry name" value="WH-like_DNA-bd_sf"/>
</dbReference>
<keyword evidence="1" id="KW-0805">Transcription regulation</keyword>
<accession>A0ABV7SN14</accession>
<comment type="caution">
    <text evidence="5">The sequence shown here is derived from an EMBL/GenBank/DDBJ whole genome shotgun (WGS) entry which is preliminary data.</text>
</comment>
<feature type="domain" description="HTH hxlR-type" evidence="4">
    <location>
        <begin position="18"/>
        <end position="121"/>
    </location>
</feature>
<reference evidence="6" key="1">
    <citation type="journal article" date="2019" name="Int. J. Syst. Evol. Microbiol.">
        <title>The Global Catalogue of Microorganisms (GCM) 10K type strain sequencing project: providing services to taxonomists for standard genome sequencing and annotation.</title>
        <authorList>
            <consortium name="The Broad Institute Genomics Platform"/>
            <consortium name="The Broad Institute Genome Sequencing Center for Infectious Disease"/>
            <person name="Wu L."/>
            <person name="Ma J."/>
        </authorList>
    </citation>
    <scope>NUCLEOTIDE SEQUENCE [LARGE SCALE GENOMIC DNA]</scope>
    <source>
        <strain evidence="6">CGMCC 4.7035</strain>
    </source>
</reference>
<organism evidence="5 6">
    <name type="scientific">Streptomyces yaanensis</name>
    <dbReference type="NCBI Taxonomy" id="1142239"/>
    <lineage>
        <taxon>Bacteria</taxon>
        <taxon>Bacillati</taxon>
        <taxon>Actinomycetota</taxon>
        <taxon>Actinomycetes</taxon>
        <taxon>Kitasatosporales</taxon>
        <taxon>Streptomycetaceae</taxon>
        <taxon>Streptomyces</taxon>
    </lineage>
</organism>
<evidence type="ECO:0000256" key="2">
    <source>
        <dbReference type="ARBA" id="ARBA00023125"/>
    </source>
</evidence>
<dbReference type="PROSITE" id="PS51118">
    <property type="entry name" value="HTH_HXLR"/>
    <property type="match status" value="1"/>
</dbReference>
<evidence type="ECO:0000259" key="4">
    <source>
        <dbReference type="PROSITE" id="PS51118"/>
    </source>
</evidence>
<dbReference type="SUPFAM" id="SSF46785">
    <property type="entry name" value="Winged helix' DNA-binding domain"/>
    <property type="match status" value="1"/>
</dbReference>
<protein>
    <submittedName>
        <fullName evidence="5">Winged helix-turn-helix transcriptional regulator</fullName>
    </submittedName>
</protein>
<dbReference type="InterPro" id="IPR036390">
    <property type="entry name" value="WH_DNA-bd_sf"/>
</dbReference>
<keyword evidence="3" id="KW-0804">Transcription</keyword>
<dbReference type="PANTHER" id="PTHR33204:SF37">
    <property type="entry name" value="HTH-TYPE TRANSCRIPTIONAL REGULATOR YODB"/>
    <property type="match status" value="1"/>
</dbReference>
<dbReference type="Proteomes" id="UP001595701">
    <property type="component" value="Unassembled WGS sequence"/>
</dbReference>